<feature type="compositionally biased region" description="Pro residues" evidence="1">
    <location>
        <begin position="40"/>
        <end position="55"/>
    </location>
</feature>
<dbReference type="EMBL" id="MU839838">
    <property type="protein sequence ID" value="KAK1753326.1"/>
    <property type="molecule type" value="Genomic_DNA"/>
</dbReference>
<comment type="caution">
    <text evidence="4">The sequence shown here is derived from an EMBL/GenBank/DDBJ whole genome shotgun (WGS) entry which is preliminary data.</text>
</comment>
<dbReference type="PANTHER" id="PTHR34502">
    <property type="entry name" value="DUF6594 DOMAIN-CONTAINING PROTEIN-RELATED"/>
    <property type="match status" value="1"/>
</dbReference>
<keyword evidence="2" id="KW-0812">Transmembrane</keyword>
<proteinExistence type="predicted"/>
<accession>A0AAJ0F3D4</accession>
<dbReference type="Proteomes" id="UP001239445">
    <property type="component" value="Unassembled WGS sequence"/>
</dbReference>
<keyword evidence="5" id="KW-1185">Reference proteome</keyword>
<feature type="region of interest" description="Disordered" evidence="1">
    <location>
        <begin position="231"/>
        <end position="251"/>
    </location>
</feature>
<keyword evidence="2" id="KW-0472">Membrane</keyword>
<dbReference type="Pfam" id="PF20237">
    <property type="entry name" value="DUF6594"/>
    <property type="match status" value="1"/>
</dbReference>
<feature type="domain" description="DUF6594" evidence="3">
    <location>
        <begin position="68"/>
        <end position="336"/>
    </location>
</feature>
<evidence type="ECO:0000256" key="1">
    <source>
        <dbReference type="SAM" id="MobiDB-lite"/>
    </source>
</evidence>
<feature type="transmembrane region" description="Helical" evidence="2">
    <location>
        <begin position="268"/>
        <end position="292"/>
    </location>
</feature>
<name>A0AAJ0F3D4_9PEZI</name>
<feature type="transmembrane region" description="Helical" evidence="2">
    <location>
        <begin position="323"/>
        <end position="342"/>
    </location>
</feature>
<gene>
    <name evidence="4" type="ORF">QBC47DRAFT_388209</name>
</gene>
<keyword evidence="2" id="KW-1133">Transmembrane helix</keyword>
<feature type="region of interest" description="Disordered" evidence="1">
    <location>
        <begin position="1"/>
        <end position="56"/>
    </location>
</feature>
<sequence>MATAPRRPGNEGDIERGGGGGLVIHHHHHPQQPPATSGPSSPPQPHSAPPLPLPIPGNLNPPWKHVGYKGYSAFLASRDDLLVLRRFSALSTRVALSLQHELVVLERELDEMDGGFAAAGEEEDDDEGGDEGSDEGNGGGRKGVSNGCFEDDVEEREMLMRIIGERLRRYYKFIAQQSAIRKYPLAPRQTVEEIKQWHRAFDKEGDAIDRDEQSYLEMGGDLVCVVHGQDGRQTGTDEREGEPSSWDHTGSRRRRRTGLEWHWAEADLATAVVITVGGAVMVLAPMWILWAVDGTRTRLGVVTAFVGALLALLSFALQRYPLVAIGAVALYAAVLMLFIPVYNS</sequence>
<feature type="transmembrane region" description="Helical" evidence="2">
    <location>
        <begin position="299"/>
        <end position="317"/>
    </location>
</feature>
<feature type="compositionally biased region" description="Acidic residues" evidence="1">
    <location>
        <begin position="120"/>
        <end position="134"/>
    </location>
</feature>
<evidence type="ECO:0000259" key="3">
    <source>
        <dbReference type="Pfam" id="PF20237"/>
    </source>
</evidence>
<reference evidence="4" key="1">
    <citation type="submission" date="2023-06" db="EMBL/GenBank/DDBJ databases">
        <title>Genome-scale phylogeny and comparative genomics of the fungal order Sordariales.</title>
        <authorList>
            <consortium name="Lawrence Berkeley National Laboratory"/>
            <person name="Hensen N."/>
            <person name="Bonometti L."/>
            <person name="Westerberg I."/>
            <person name="Brannstrom I.O."/>
            <person name="Guillou S."/>
            <person name="Cros-Aarteil S."/>
            <person name="Calhoun S."/>
            <person name="Haridas S."/>
            <person name="Kuo A."/>
            <person name="Mondo S."/>
            <person name="Pangilinan J."/>
            <person name="Riley R."/>
            <person name="Labutti K."/>
            <person name="Andreopoulos B."/>
            <person name="Lipzen A."/>
            <person name="Chen C."/>
            <person name="Yanf M."/>
            <person name="Daum C."/>
            <person name="Ng V."/>
            <person name="Clum A."/>
            <person name="Steindorff A."/>
            <person name="Ohm R."/>
            <person name="Martin F."/>
            <person name="Silar P."/>
            <person name="Natvig D."/>
            <person name="Lalanne C."/>
            <person name="Gautier V."/>
            <person name="Ament-Velasquez S.L."/>
            <person name="Kruys A."/>
            <person name="Hutchinson M.I."/>
            <person name="Powell A.J."/>
            <person name="Barry K."/>
            <person name="Miller A.N."/>
            <person name="Grigoriev I.V."/>
            <person name="Debuchy R."/>
            <person name="Gladieux P."/>
            <person name="Thoren M.H."/>
            <person name="Johannesson H."/>
        </authorList>
    </citation>
    <scope>NUCLEOTIDE SEQUENCE</scope>
    <source>
        <strain evidence="4">PSN4</strain>
    </source>
</reference>
<evidence type="ECO:0000313" key="4">
    <source>
        <dbReference type="EMBL" id="KAK1753326.1"/>
    </source>
</evidence>
<feature type="region of interest" description="Disordered" evidence="1">
    <location>
        <begin position="119"/>
        <end position="148"/>
    </location>
</feature>
<dbReference type="PANTHER" id="PTHR34502:SF4">
    <property type="entry name" value="DUF6594 DOMAIN-CONTAINING PROTEIN"/>
    <property type="match status" value="1"/>
</dbReference>
<protein>
    <recommendedName>
        <fullName evidence="3">DUF6594 domain-containing protein</fullName>
    </recommendedName>
</protein>
<dbReference type="InterPro" id="IPR046529">
    <property type="entry name" value="DUF6594"/>
</dbReference>
<dbReference type="AlphaFoldDB" id="A0AAJ0F3D4"/>
<evidence type="ECO:0000256" key="2">
    <source>
        <dbReference type="SAM" id="Phobius"/>
    </source>
</evidence>
<evidence type="ECO:0000313" key="5">
    <source>
        <dbReference type="Proteomes" id="UP001239445"/>
    </source>
</evidence>
<organism evidence="4 5">
    <name type="scientific">Echria macrotheca</name>
    <dbReference type="NCBI Taxonomy" id="438768"/>
    <lineage>
        <taxon>Eukaryota</taxon>
        <taxon>Fungi</taxon>
        <taxon>Dikarya</taxon>
        <taxon>Ascomycota</taxon>
        <taxon>Pezizomycotina</taxon>
        <taxon>Sordariomycetes</taxon>
        <taxon>Sordariomycetidae</taxon>
        <taxon>Sordariales</taxon>
        <taxon>Schizotheciaceae</taxon>
        <taxon>Echria</taxon>
    </lineage>
</organism>